<dbReference type="Gene3D" id="3.40.50.620">
    <property type="entry name" value="HUPs"/>
    <property type="match status" value="1"/>
</dbReference>
<reference evidence="2" key="1">
    <citation type="submission" date="2022-11" db="EMBL/GenBank/DDBJ databases">
        <title>Centuries of genome instability and evolution in soft-shell clam transmissible cancer (bioRxiv).</title>
        <authorList>
            <person name="Hart S.F.M."/>
            <person name="Yonemitsu M.A."/>
            <person name="Giersch R.M."/>
            <person name="Beal B.F."/>
            <person name="Arriagada G."/>
            <person name="Davis B.W."/>
            <person name="Ostrander E.A."/>
            <person name="Goff S.P."/>
            <person name="Metzger M.J."/>
        </authorList>
    </citation>
    <scope>NUCLEOTIDE SEQUENCE</scope>
    <source>
        <strain evidence="2">MELC-2E11</strain>
        <tissue evidence="2">Siphon/mantle</tissue>
    </source>
</reference>
<name>A0ABY7FV50_MYAAR</name>
<dbReference type="PRINTS" id="PR01438">
    <property type="entry name" value="UNVRSLSTRESS"/>
</dbReference>
<keyword evidence="3" id="KW-1185">Reference proteome</keyword>
<evidence type="ECO:0000313" key="3">
    <source>
        <dbReference type="Proteomes" id="UP001164746"/>
    </source>
</evidence>
<evidence type="ECO:0000259" key="1">
    <source>
        <dbReference type="Pfam" id="PF00582"/>
    </source>
</evidence>
<evidence type="ECO:0000313" key="2">
    <source>
        <dbReference type="EMBL" id="WAR25502.1"/>
    </source>
</evidence>
<dbReference type="EMBL" id="CP111025">
    <property type="protein sequence ID" value="WAR25502.1"/>
    <property type="molecule type" value="Genomic_DNA"/>
</dbReference>
<dbReference type="PANTHER" id="PTHR46989:SF3">
    <property type="entry name" value="USPA DOMAIN-CONTAINING PROTEIN"/>
    <property type="match status" value="1"/>
</dbReference>
<dbReference type="InterPro" id="IPR006016">
    <property type="entry name" value="UspA"/>
</dbReference>
<feature type="domain" description="UspA" evidence="1">
    <location>
        <begin position="13"/>
        <end position="150"/>
    </location>
</feature>
<sequence>MAEQEMESKDHQRKVAIGIDESEHSERAIQWFFDNVMRPDDFIVLIHTPEIYDLTMASPTVVDQLLKDVTKKVKALEKKYKNIVEKKGLTGKFRTGQGKPGEVVCKIAEEEKCKLVVTGTRGLGKVRRTFLGSVSDYIIHHSHVPVLVVRNSALQH</sequence>
<dbReference type="CDD" id="cd23659">
    <property type="entry name" value="USP_At3g01520-like"/>
    <property type="match status" value="1"/>
</dbReference>
<dbReference type="Pfam" id="PF00582">
    <property type="entry name" value="Usp"/>
    <property type="match status" value="1"/>
</dbReference>
<dbReference type="Proteomes" id="UP001164746">
    <property type="component" value="Chromosome 14"/>
</dbReference>
<accession>A0ABY7FV50</accession>
<organism evidence="2 3">
    <name type="scientific">Mya arenaria</name>
    <name type="common">Soft-shell clam</name>
    <dbReference type="NCBI Taxonomy" id="6604"/>
    <lineage>
        <taxon>Eukaryota</taxon>
        <taxon>Metazoa</taxon>
        <taxon>Spiralia</taxon>
        <taxon>Lophotrochozoa</taxon>
        <taxon>Mollusca</taxon>
        <taxon>Bivalvia</taxon>
        <taxon>Autobranchia</taxon>
        <taxon>Heteroconchia</taxon>
        <taxon>Euheterodonta</taxon>
        <taxon>Imparidentia</taxon>
        <taxon>Neoheterodontei</taxon>
        <taxon>Myida</taxon>
        <taxon>Myoidea</taxon>
        <taxon>Myidae</taxon>
        <taxon>Mya</taxon>
    </lineage>
</organism>
<proteinExistence type="predicted"/>
<dbReference type="InterPro" id="IPR006015">
    <property type="entry name" value="Universal_stress_UspA"/>
</dbReference>
<dbReference type="InterPro" id="IPR014729">
    <property type="entry name" value="Rossmann-like_a/b/a_fold"/>
</dbReference>
<gene>
    <name evidence="2" type="ORF">MAR_011206</name>
</gene>
<protein>
    <submittedName>
        <fullName evidence="2">YQA3-like protein</fullName>
    </submittedName>
</protein>
<dbReference type="PANTHER" id="PTHR46989">
    <property type="entry name" value="USP DOMAIN-CONTAINING PROTEIN"/>
    <property type="match status" value="1"/>
</dbReference>
<dbReference type="SUPFAM" id="SSF52402">
    <property type="entry name" value="Adenine nucleotide alpha hydrolases-like"/>
    <property type="match status" value="1"/>
</dbReference>